<dbReference type="GO" id="GO:0043130">
    <property type="term" value="F:ubiquitin binding"/>
    <property type="evidence" value="ECO:0007669"/>
    <property type="project" value="InterPro"/>
</dbReference>
<dbReference type="PANTHER" id="PTHR13856:SF137">
    <property type="entry name" value="GH05942P"/>
    <property type="match status" value="1"/>
</dbReference>
<dbReference type="PANTHER" id="PTHR13856">
    <property type="entry name" value="VHS DOMAIN CONTAINING PROTEIN FAMILY"/>
    <property type="match status" value="1"/>
</dbReference>
<dbReference type="EMBL" id="CAJOBI010186418">
    <property type="protein sequence ID" value="CAF4945736.1"/>
    <property type="molecule type" value="Genomic_DNA"/>
</dbReference>
<dbReference type="InterPro" id="IPR002014">
    <property type="entry name" value="VHS_dom"/>
</dbReference>
<dbReference type="GO" id="GO:0035091">
    <property type="term" value="F:phosphatidylinositol binding"/>
    <property type="evidence" value="ECO:0007669"/>
    <property type="project" value="InterPro"/>
</dbReference>
<dbReference type="Gene3D" id="1.25.40.90">
    <property type="match status" value="1"/>
</dbReference>
<sequence length="125" mass="13992">MASFFRGPFQSTPFQQAIEKATDGNQPSEDWGLIMRICDHVVMHEDSAKEAVKIIRKRLQINPVTSGWRTIGLTLTLLEALTKNCGKSFHLQIAQKDFLKDFRGVLAPKNSPPAAIQEKVLGMIQ</sequence>
<protein>
    <recommendedName>
        <fullName evidence="1">VHS domain-containing protein</fullName>
    </recommendedName>
</protein>
<dbReference type="GO" id="GO:0005768">
    <property type="term" value="C:endosome"/>
    <property type="evidence" value="ECO:0007669"/>
    <property type="project" value="TreeGrafter"/>
</dbReference>
<dbReference type="SMART" id="SM00288">
    <property type="entry name" value="VHS"/>
    <property type="match status" value="1"/>
</dbReference>
<dbReference type="GO" id="GO:0030276">
    <property type="term" value="F:clathrin binding"/>
    <property type="evidence" value="ECO:0007669"/>
    <property type="project" value="TreeGrafter"/>
</dbReference>
<organism evidence="2 3">
    <name type="scientific">Rotaria magnacalcarata</name>
    <dbReference type="NCBI Taxonomy" id="392030"/>
    <lineage>
        <taxon>Eukaryota</taxon>
        <taxon>Metazoa</taxon>
        <taxon>Spiralia</taxon>
        <taxon>Gnathifera</taxon>
        <taxon>Rotifera</taxon>
        <taxon>Eurotatoria</taxon>
        <taxon>Bdelloidea</taxon>
        <taxon>Philodinida</taxon>
        <taxon>Philodinidae</taxon>
        <taxon>Rotaria</taxon>
    </lineage>
</organism>
<name>A0A8S3CTM9_9BILA</name>
<dbReference type="Proteomes" id="UP000676336">
    <property type="component" value="Unassembled WGS sequence"/>
</dbReference>
<proteinExistence type="predicted"/>
<evidence type="ECO:0000259" key="1">
    <source>
        <dbReference type="PROSITE" id="PS50179"/>
    </source>
</evidence>
<dbReference type="AlphaFoldDB" id="A0A8S3CTM9"/>
<evidence type="ECO:0000313" key="2">
    <source>
        <dbReference type="EMBL" id="CAF4945736.1"/>
    </source>
</evidence>
<feature type="non-terminal residue" evidence="2">
    <location>
        <position position="1"/>
    </location>
</feature>
<dbReference type="GO" id="GO:0016020">
    <property type="term" value="C:membrane"/>
    <property type="evidence" value="ECO:0007669"/>
    <property type="project" value="TreeGrafter"/>
</dbReference>
<reference evidence="2" key="1">
    <citation type="submission" date="2021-02" db="EMBL/GenBank/DDBJ databases">
        <authorList>
            <person name="Nowell W R."/>
        </authorList>
    </citation>
    <scope>NUCLEOTIDE SEQUENCE</scope>
</reference>
<dbReference type="PROSITE" id="PS50179">
    <property type="entry name" value="VHS"/>
    <property type="match status" value="1"/>
</dbReference>
<accession>A0A8S3CTM9</accession>
<dbReference type="Pfam" id="PF00790">
    <property type="entry name" value="VHS"/>
    <property type="match status" value="1"/>
</dbReference>
<evidence type="ECO:0000313" key="3">
    <source>
        <dbReference type="Proteomes" id="UP000676336"/>
    </source>
</evidence>
<dbReference type="InterPro" id="IPR008942">
    <property type="entry name" value="ENTH_VHS"/>
</dbReference>
<dbReference type="GO" id="GO:0007165">
    <property type="term" value="P:signal transduction"/>
    <property type="evidence" value="ECO:0007669"/>
    <property type="project" value="TreeGrafter"/>
</dbReference>
<feature type="domain" description="VHS" evidence="1">
    <location>
        <begin position="21"/>
        <end position="125"/>
    </location>
</feature>
<dbReference type="SUPFAM" id="SSF48464">
    <property type="entry name" value="ENTH/VHS domain"/>
    <property type="match status" value="1"/>
</dbReference>
<comment type="caution">
    <text evidence="2">The sequence shown here is derived from an EMBL/GenBank/DDBJ whole genome shotgun (WGS) entry which is preliminary data.</text>
</comment>
<gene>
    <name evidence="2" type="ORF">SMN809_LOCUS53861</name>
</gene>